<dbReference type="Ensembl" id="ENSAMXT00005022677.1">
    <property type="protein sequence ID" value="ENSAMXP00005020516.1"/>
    <property type="gene ID" value="ENSAMXG00005010626.1"/>
</dbReference>
<keyword evidence="7" id="KW-1133">Transmembrane helix</keyword>
<proteinExistence type="inferred from homology"/>
<dbReference type="InterPro" id="IPR001612">
    <property type="entry name" value="Caveolin"/>
</dbReference>
<dbReference type="Proteomes" id="UP000694621">
    <property type="component" value="Unplaced"/>
</dbReference>
<dbReference type="GO" id="GO:0042383">
    <property type="term" value="C:sarcolemma"/>
    <property type="evidence" value="ECO:0007669"/>
    <property type="project" value="TreeGrafter"/>
</dbReference>
<dbReference type="GO" id="GO:0005925">
    <property type="term" value="C:focal adhesion"/>
    <property type="evidence" value="ECO:0007669"/>
    <property type="project" value="TreeGrafter"/>
</dbReference>
<evidence type="ECO:0000256" key="5">
    <source>
        <dbReference type="ARBA" id="ARBA00023136"/>
    </source>
</evidence>
<dbReference type="Pfam" id="PF01146">
    <property type="entry name" value="Caveolin"/>
    <property type="match status" value="1"/>
</dbReference>
<evidence type="ECO:0000256" key="6">
    <source>
        <dbReference type="RuleBase" id="RU000680"/>
    </source>
</evidence>
<dbReference type="InterPro" id="IPR018361">
    <property type="entry name" value="Caveolin_CS"/>
</dbReference>
<dbReference type="GO" id="GO:0070836">
    <property type="term" value="P:caveola assembly"/>
    <property type="evidence" value="ECO:0007669"/>
    <property type="project" value="InterPro"/>
</dbReference>
<dbReference type="PROSITE" id="PS01210">
    <property type="entry name" value="CAVEOLIN"/>
    <property type="match status" value="1"/>
</dbReference>
<keyword evidence="4 6" id="KW-0333">Golgi apparatus</keyword>
<evidence type="ECO:0000256" key="2">
    <source>
        <dbReference type="ARBA" id="ARBA00010988"/>
    </source>
</evidence>
<comment type="similarity">
    <text evidence="2 6">Belongs to the caveolin family.</text>
</comment>
<dbReference type="AlphaFoldDB" id="A0A8B9JEU3"/>
<evidence type="ECO:0000313" key="8">
    <source>
        <dbReference type="Ensembl" id="ENSAMXP00005020516.1"/>
    </source>
</evidence>
<organism evidence="8 9">
    <name type="scientific">Astyanax mexicanus</name>
    <name type="common">Blind cave fish</name>
    <name type="synonym">Astyanax fasciatus mexicanus</name>
    <dbReference type="NCBI Taxonomy" id="7994"/>
    <lineage>
        <taxon>Eukaryota</taxon>
        <taxon>Metazoa</taxon>
        <taxon>Chordata</taxon>
        <taxon>Craniata</taxon>
        <taxon>Vertebrata</taxon>
        <taxon>Euteleostomi</taxon>
        <taxon>Actinopterygii</taxon>
        <taxon>Neopterygii</taxon>
        <taxon>Teleostei</taxon>
        <taxon>Ostariophysi</taxon>
        <taxon>Characiformes</taxon>
        <taxon>Characoidei</taxon>
        <taxon>Acestrorhamphidae</taxon>
        <taxon>Acestrorhamphinae</taxon>
        <taxon>Astyanax</taxon>
    </lineage>
</organism>
<dbReference type="PANTHER" id="PTHR10844">
    <property type="entry name" value="CAVEOLIN"/>
    <property type="match status" value="1"/>
</dbReference>
<evidence type="ECO:0000313" key="9">
    <source>
        <dbReference type="Proteomes" id="UP000694621"/>
    </source>
</evidence>
<keyword evidence="7" id="KW-0812">Transmembrane</keyword>
<evidence type="ECO:0000256" key="4">
    <source>
        <dbReference type="ARBA" id="ARBA00023034"/>
    </source>
</evidence>
<dbReference type="GO" id="GO:0030154">
    <property type="term" value="P:cell differentiation"/>
    <property type="evidence" value="ECO:0007669"/>
    <property type="project" value="TreeGrafter"/>
</dbReference>
<dbReference type="GO" id="GO:0051480">
    <property type="term" value="P:regulation of cytosolic calcium ion concentration"/>
    <property type="evidence" value="ECO:0007669"/>
    <property type="project" value="TreeGrafter"/>
</dbReference>
<dbReference type="GO" id="GO:0000139">
    <property type="term" value="C:Golgi membrane"/>
    <property type="evidence" value="ECO:0007669"/>
    <property type="project" value="UniProtKB-SubCell"/>
</dbReference>
<keyword evidence="5 6" id="KW-0472">Membrane</keyword>
<evidence type="ECO:0000256" key="3">
    <source>
        <dbReference type="ARBA" id="ARBA00022475"/>
    </source>
</evidence>
<dbReference type="GO" id="GO:0060090">
    <property type="term" value="F:molecular adaptor activity"/>
    <property type="evidence" value="ECO:0007669"/>
    <property type="project" value="TreeGrafter"/>
</dbReference>
<protein>
    <recommendedName>
        <fullName evidence="6">Caveolin</fullName>
    </recommendedName>
</protein>
<feature type="transmembrane region" description="Helical" evidence="7">
    <location>
        <begin position="96"/>
        <end position="122"/>
    </location>
</feature>
<feature type="transmembrane region" description="Helical" evidence="7">
    <location>
        <begin position="134"/>
        <end position="154"/>
    </location>
</feature>
<comment type="function">
    <text evidence="6">May act as a scaffolding protein within caveolar membranes. Interacts directly with G-protein alpha subunits and can functionally regulate their activity.</text>
</comment>
<keyword evidence="3 6" id="KW-1003">Cell membrane</keyword>
<evidence type="ECO:0000256" key="7">
    <source>
        <dbReference type="SAM" id="Phobius"/>
    </source>
</evidence>
<name>A0A8B9JEU3_ASTMX</name>
<sequence>MPCWQIHANDFGKLFLTAFHPSFSLSSEHHFKCKIHADVEWLQILCCPDESGINLHVNFEDVIAEPASVRSLDKVWLWSHALFEVSRLWIYRLISLLLAVPVALLLGMLFALLSCLHIWLIMPSVQLLLINMHWVKVVWASVLDLTISPFFSSLGRCCGAINIRWAKD</sequence>
<comment type="subcellular location">
    <subcellularLocation>
        <location evidence="1 6">Cell membrane</location>
        <topology evidence="1 6">Peripheral membrane protein</topology>
    </subcellularLocation>
    <subcellularLocation>
        <location evidence="6">Golgi apparatus membrane</location>
        <topology evidence="6">Peripheral membrane protein</topology>
    </subcellularLocation>
    <subcellularLocation>
        <location evidence="6">Membrane</location>
        <location evidence="6">Caveola</location>
        <topology evidence="6">Peripheral membrane protein</topology>
    </subcellularLocation>
</comment>
<dbReference type="PANTHER" id="PTHR10844:SF29">
    <property type="entry name" value="CAVEOLIN"/>
    <property type="match status" value="1"/>
</dbReference>
<evidence type="ECO:0000256" key="1">
    <source>
        <dbReference type="ARBA" id="ARBA00004202"/>
    </source>
</evidence>
<dbReference type="GO" id="GO:0005901">
    <property type="term" value="C:caveola"/>
    <property type="evidence" value="ECO:0007669"/>
    <property type="project" value="UniProtKB-SubCell"/>
</dbReference>
<reference evidence="8" key="1">
    <citation type="submission" date="2025-08" db="UniProtKB">
        <authorList>
            <consortium name="Ensembl"/>
        </authorList>
    </citation>
    <scope>IDENTIFICATION</scope>
</reference>
<accession>A0A8B9JEU3</accession>